<dbReference type="EMBL" id="JAUYZK010000002">
    <property type="protein sequence ID" value="MDP2538450.1"/>
    <property type="molecule type" value="Genomic_DNA"/>
</dbReference>
<protein>
    <recommendedName>
        <fullName evidence="5">Polyamine aminopropyltransferase</fullName>
    </recommendedName>
    <alternativeName>
        <fullName evidence="5">Putrescine aminopropyltransferase</fullName>
        <shortName evidence="5">PAPT</shortName>
    </alternativeName>
    <alternativeName>
        <fullName evidence="5">Spermidine synthase</fullName>
        <shortName evidence="5">SPDS</shortName>
        <shortName evidence="5">SPDSY</shortName>
        <ecNumber evidence="5">2.5.1.16</ecNumber>
    </alternativeName>
</protein>
<evidence type="ECO:0000256" key="3">
    <source>
        <dbReference type="ARBA" id="ARBA00023066"/>
    </source>
</evidence>
<dbReference type="InterPro" id="IPR035246">
    <property type="entry name" value="Spermidine_synt_N"/>
</dbReference>
<dbReference type="Proteomes" id="UP001240777">
    <property type="component" value="Unassembled WGS sequence"/>
</dbReference>
<reference evidence="9 11" key="1">
    <citation type="submission" date="2023-07" db="EMBL/GenBank/DDBJ databases">
        <title>Unpublished Manusciprt.</title>
        <authorList>
            <person name="Aydin F."/>
            <person name="Tarhane S."/>
            <person name="Saticioglu I.B."/>
            <person name="Karakaya E."/>
            <person name="Abay S."/>
            <person name="Guran O."/>
            <person name="Bozkurt E."/>
            <person name="Uzum N."/>
            <person name="Olgun K."/>
            <person name="Jablonski D."/>
        </authorList>
    </citation>
    <scope>NUCLEOTIDE SEQUENCE</scope>
    <source>
        <strain evidence="11">faydin-H75</strain>
        <strain evidence="9">Faydin-H76</strain>
    </source>
</reference>
<comment type="function">
    <text evidence="5">Catalyzes the irreversible transfer of a propylamine group from the amino donor S-adenosylmethioninamine (decarboxy-AdoMet) to putrescine (1,4-diaminobutane) to yield spermidine.</text>
</comment>
<organism evidence="9 10">
    <name type="scientific">Helicobacter cappadocius</name>
    <dbReference type="NCBI Taxonomy" id="3063998"/>
    <lineage>
        <taxon>Bacteria</taxon>
        <taxon>Pseudomonadati</taxon>
        <taxon>Campylobacterota</taxon>
        <taxon>Epsilonproteobacteria</taxon>
        <taxon>Campylobacterales</taxon>
        <taxon>Helicobacteraceae</taxon>
        <taxon>Helicobacter</taxon>
    </lineage>
</organism>
<comment type="catalytic activity">
    <reaction evidence="5">
        <text>S-adenosyl 3-(methylsulfanyl)propylamine + putrescine = S-methyl-5'-thioadenosine + spermidine + H(+)</text>
        <dbReference type="Rhea" id="RHEA:12721"/>
        <dbReference type="ChEBI" id="CHEBI:15378"/>
        <dbReference type="ChEBI" id="CHEBI:17509"/>
        <dbReference type="ChEBI" id="CHEBI:57443"/>
        <dbReference type="ChEBI" id="CHEBI:57834"/>
        <dbReference type="ChEBI" id="CHEBI:326268"/>
        <dbReference type="EC" id="2.5.1.16"/>
    </reaction>
</comment>
<dbReference type="Gene3D" id="3.40.50.150">
    <property type="entry name" value="Vaccinia Virus protein VP39"/>
    <property type="match status" value="1"/>
</dbReference>
<gene>
    <name evidence="5" type="primary">speE</name>
    <name evidence="8" type="ORF">Q5I04_01450</name>
    <name evidence="9" type="ORF">Q5I06_01450</name>
</gene>
<comment type="similarity">
    <text evidence="1 5">Belongs to the spermidine/spermine synthase family.</text>
</comment>
<dbReference type="PROSITE" id="PS51006">
    <property type="entry name" value="PABS_2"/>
    <property type="match status" value="1"/>
</dbReference>
<evidence type="ECO:0000313" key="11">
    <source>
        <dbReference type="Proteomes" id="UP001240777"/>
    </source>
</evidence>
<dbReference type="Gene3D" id="2.30.140.10">
    <property type="entry name" value="Spermidine synthase, tetramerisation domain"/>
    <property type="match status" value="1"/>
</dbReference>
<sequence length="264" mass="30652">MWITRQISPNFRQEYTIETKILDARSKEHILEIFKSDDFDQIAMIDEKYIMLKKYLYIESELNAHIGMCSHPDPKNVLILGGFNLEVAYEILRHEGVEVDFVQSDEKVFDSLISFLPNFSSVTQDIRFKKYDRAIDLPVKKYDLIICLNQPNRHEIDGISRMLSKEGILIFSTKHPLLEFDSFKDSISSAGEFFNIVMPFFAPLSIITDKGFVFASKRYHPLADMLLQKIDMLEGLKYYNPDIHQASFALPNLLNEKLKGILKN</sequence>
<name>A0AA90PTH1_9HELI</name>
<evidence type="ECO:0000256" key="5">
    <source>
        <dbReference type="HAMAP-Rule" id="MF_00198"/>
    </source>
</evidence>
<dbReference type="InterPro" id="IPR030374">
    <property type="entry name" value="PABS"/>
</dbReference>
<dbReference type="HAMAP" id="MF_00198">
    <property type="entry name" value="Spermidine_synth"/>
    <property type="match status" value="1"/>
</dbReference>
<reference evidence="8 10" key="3">
    <citation type="journal article" date="2024" name="Syst. Appl. Microbiol.">
        <title>Helicobacter cappadocius sp. nov., from lizards: The first psychrotrophic Helicobacter species.</title>
        <authorList>
            <person name="Aydin F."/>
            <person name="Tarhane S."/>
            <person name="Karakaya E."/>
            <person name="Abay S."/>
            <person name="Kayman T."/>
            <person name="Guran O."/>
            <person name="Bozkurt E."/>
            <person name="Uzum N."/>
            <person name="Avci A."/>
            <person name="Olgun K."/>
            <person name="Jablonski D."/>
            <person name="Guran C."/>
            <person name="Burcin Saticioglu I."/>
        </authorList>
    </citation>
    <scope>NUCLEOTIDE SEQUENCE [LARGE SCALE GENOMIC DNA]</scope>
    <source>
        <strain evidence="8">Faydin-H75</strain>
        <strain evidence="10">faydin-H76</strain>
    </source>
</reference>
<evidence type="ECO:0000313" key="8">
    <source>
        <dbReference type="EMBL" id="MDO7252583.1"/>
    </source>
</evidence>
<evidence type="ECO:0000256" key="6">
    <source>
        <dbReference type="PROSITE-ProRule" id="PRU00354"/>
    </source>
</evidence>
<dbReference type="AlphaFoldDB" id="A0AA90PTH1"/>
<evidence type="ECO:0000256" key="2">
    <source>
        <dbReference type="ARBA" id="ARBA00022679"/>
    </source>
</evidence>
<dbReference type="RefSeq" id="WP_305516428.1">
    <property type="nucleotide sequence ID" value="NZ_JAUPEV010000002.1"/>
</dbReference>
<dbReference type="GO" id="GO:0004766">
    <property type="term" value="F:spermidine synthase activity"/>
    <property type="evidence" value="ECO:0007669"/>
    <property type="project" value="UniProtKB-UniRule"/>
</dbReference>
<reference evidence="8" key="2">
    <citation type="submission" date="2023-07" db="EMBL/GenBank/DDBJ databases">
        <authorList>
            <person name="Aydin F."/>
            <person name="Tarhane S."/>
            <person name="Saticioglu I.B."/>
            <person name="Karakaya E."/>
            <person name="Abay S."/>
            <person name="Guran O."/>
            <person name="Bozkurt E."/>
            <person name="Uzum N."/>
            <person name="Olgun K."/>
            <person name="Jablonski D."/>
        </authorList>
    </citation>
    <scope>NUCLEOTIDE SEQUENCE</scope>
    <source>
        <strain evidence="8">Faydin-H75</strain>
    </source>
</reference>
<dbReference type="PANTHER" id="PTHR11558">
    <property type="entry name" value="SPERMIDINE/SPERMINE SYNTHASE"/>
    <property type="match status" value="1"/>
</dbReference>
<dbReference type="InterPro" id="IPR037163">
    <property type="entry name" value="Spermidine_synt_N_sf"/>
</dbReference>
<comment type="caution">
    <text evidence="5 6">Lacks conserved residue(s) required for the propagation of feature annotation.</text>
</comment>
<dbReference type="GO" id="GO:0005829">
    <property type="term" value="C:cytosol"/>
    <property type="evidence" value="ECO:0007669"/>
    <property type="project" value="TreeGrafter"/>
</dbReference>
<dbReference type="InterPro" id="IPR001045">
    <property type="entry name" value="Spermi_synthase"/>
</dbReference>
<evidence type="ECO:0000256" key="1">
    <source>
        <dbReference type="ARBA" id="ARBA00007867"/>
    </source>
</evidence>
<dbReference type="EMBL" id="JAUPEV010000002">
    <property type="protein sequence ID" value="MDO7252583.1"/>
    <property type="molecule type" value="Genomic_DNA"/>
</dbReference>
<dbReference type="Pfam" id="PF17284">
    <property type="entry name" value="Spermine_synt_N"/>
    <property type="match status" value="1"/>
</dbReference>
<dbReference type="SUPFAM" id="SSF53335">
    <property type="entry name" value="S-adenosyl-L-methionine-dependent methyltransferases"/>
    <property type="match status" value="1"/>
</dbReference>
<evidence type="ECO:0000313" key="9">
    <source>
        <dbReference type="EMBL" id="MDP2538450.1"/>
    </source>
</evidence>
<proteinExistence type="inferred from homology"/>
<keyword evidence="4 5" id="KW-0620">Polyamine biosynthesis</keyword>
<dbReference type="GO" id="GO:0008295">
    <property type="term" value="P:spermidine biosynthetic process"/>
    <property type="evidence" value="ECO:0007669"/>
    <property type="project" value="UniProtKB-UniRule"/>
</dbReference>
<keyword evidence="2 5" id="KW-0808">Transferase</keyword>
<feature type="binding site" evidence="5">
    <location>
        <position position="84"/>
    </location>
    <ligand>
        <name>spermidine</name>
        <dbReference type="ChEBI" id="CHEBI:57834"/>
    </ligand>
</feature>
<dbReference type="EC" id="2.5.1.16" evidence="5"/>
<dbReference type="Proteomes" id="UP001177258">
    <property type="component" value="Unassembled WGS sequence"/>
</dbReference>
<keyword evidence="11" id="KW-1185">Reference proteome</keyword>
<keyword evidence="3 5" id="KW-0745">Spermidine biosynthesis</keyword>
<comment type="caution">
    <text evidence="9">The sequence shown here is derived from an EMBL/GenBank/DDBJ whole genome shotgun (WGS) entry which is preliminary data.</text>
</comment>
<dbReference type="NCBIfam" id="NF001811">
    <property type="entry name" value="PRK00536.1"/>
    <property type="match status" value="1"/>
</dbReference>
<comment type="pathway">
    <text evidence="5">Amine and polyamine biosynthesis; spermidine biosynthesis; spermidine from putrescine: step 1/1.</text>
</comment>
<dbReference type="InterPro" id="IPR029063">
    <property type="entry name" value="SAM-dependent_MTases_sf"/>
</dbReference>
<evidence type="ECO:0000259" key="7">
    <source>
        <dbReference type="PROSITE" id="PS51006"/>
    </source>
</evidence>
<comment type="subunit">
    <text evidence="5">Homodimer or homotetramer.</text>
</comment>
<evidence type="ECO:0000313" key="10">
    <source>
        <dbReference type="Proteomes" id="UP001177258"/>
    </source>
</evidence>
<evidence type="ECO:0000256" key="4">
    <source>
        <dbReference type="ARBA" id="ARBA00023115"/>
    </source>
</evidence>
<accession>A0AA90PTH1</accession>
<feature type="domain" description="PABS" evidence="7">
    <location>
        <begin position="1"/>
        <end position="117"/>
    </location>
</feature>
<dbReference type="PANTHER" id="PTHR11558:SF11">
    <property type="entry name" value="SPERMIDINE SYNTHASE"/>
    <property type="match status" value="1"/>
</dbReference>
<comment type="caution">
    <text evidence="5">Lacks the conserved Asp active site.</text>
</comment>
<dbReference type="Pfam" id="PF01564">
    <property type="entry name" value="Spermine_synth"/>
    <property type="match status" value="1"/>
</dbReference>